<dbReference type="InterPro" id="IPR052029">
    <property type="entry name" value="PpiD_chaperone"/>
</dbReference>
<dbReference type="EMBL" id="CAADJA010000002">
    <property type="protein sequence ID" value="VFS52204.1"/>
    <property type="molecule type" value="Genomic_DNA"/>
</dbReference>
<sequence>MMDNLRAAANNVVLKVLLALIMLSFVLTGVGSYMGSDSQQYAAEVNGQEIGRANFEQALAGERGRLQQQLGEQFSQLASNEGYMKQLRQQVLNRMINDTLLDQYATKIGLMISDDQVKLAIQSSPEFQTDGKFDNDKYLSLLNRFQYQPAQYAELMRKQLLTQQLLEGYSGTNFALPSEAQSVIALIDQKRDIRTANIDMKALAAQKDAEPTEQEIKDFYEQNKSRFTAPESVKINYIEVDAASLNDGIKVTDEEIAEFYTQNKPMYMQKPRFNYSIIVLENENDAKAVLAQLNSGANFADVAKQKSIEKDSAAKGGELGWLEASAVTDDIAKAKLTEKGQISGIIPSDLGYLIVRLNDSQPEQQRPLADVKAEIAQNLLQDKSYNQYEDLQTKLIDGAASNKLSLEDAEKASGLKAVQSDWFTRDSIPQELSYPEIAQEIFGGSLFGVNGAPGPNSDVITVDGDRAFVLRIAEHRPEAIKPFEQVSADIAGLLKRQKVLKMAREQADKLLAALNTDKADEALKAANVKFGDKQVITRRSDDAQLTDSVFALAPPKDGKPTYGVSMNKDDEVVLVALDAVQAGVLPGEEAKAFSDELVKQTSGVILDSLVSNLRQQAKIKMGDIGDAQ</sequence>
<keyword evidence="11" id="KW-0697">Rotamase</keyword>
<dbReference type="SUPFAM" id="SSF109998">
    <property type="entry name" value="Triger factor/SurA peptide-binding domain-like"/>
    <property type="match status" value="1"/>
</dbReference>
<evidence type="ECO:0000313" key="14">
    <source>
        <dbReference type="EMBL" id="PHI31610.1"/>
    </source>
</evidence>
<accession>A0A2C6C5J0</accession>
<evidence type="ECO:0000256" key="7">
    <source>
        <dbReference type="ARBA" id="ARBA00023186"/>
    </source>
</evidence>
<reference evidence="15 17" key="3">
    <citation type="submission" date="2019-03" db="EMBL/GenBank/DDBJ databases">
        <authorList>
            <consortium name="Pathogen Informatics"/>
        </authorList>
    </citation>
    <scope>NUCLEOTIDE SEQUENCE [LARGE SCALE GENOMIC DNA]</scope>
    <source>
        <strain evidence="15 17">NCTC12282</strain>
    </source>
</reference>
<keyword evidence="3" id="KW-0997">Cell inner membrane</keyword>
<evidence type="ECO:0000256" key="4">
    <source>
        <dbReference type="ARBA" id="ARBA00022692"/>
    </source>
</evidence>
<evidence type="ECO:0000256" key="12">
    <source>
        <dbReference type="SAM" id="Phobius"/>
    </source>
</evidence>
<dbReference type="Gene3D" id="3.10.50.40">
    <property type="match status" value="1"/>
</dbReference>
<comment type="similarity">
    <text evidence="8">Belongs to the PpiD chaperone family.</text>
</comment>
<dbReference type="PROSITE" id="PS01096">
    <property type="entry name" value="PPIC_PPIASE_1"/>
    <property type="match status" value="1"/>
</dbReference>
<dbReference type="GO" id="GO:0005886">
    <property type="term" value="C:plasma membrane"/>
    <property type="evidence" value="ECO:0007669"/>
    <property type="project" value="UniProtKB-SubCell"/>
</dbReference>
<dbReference type="Proteomes" id="UP000224974">
    <property type="component" value="Unassembled WGS sequence"/>
</dbReference>
<organism evidence="14 16">
    <name type="scientific">Budvicia aquatica</name>
    <dbReference type="NCBI Taxonomy" id="82979"/>
    <lineage>
        <taxon>Bacteria</taxon>
        <taxon>Pseudomonadati</taxon>
        <taxon>Pseudomonadota</taxon>
        <taxon>Gammaproteobacteria</taxon>
        <taxon>Enterobacterales</taxon>
        <taxon>Budviciaceae</taxon>
        <taxon>Budvicia</taxon>
    </lineage>
</organism>
<protein>
    <recommendedName>
        <fullName evidence="9">Periplasmic chaperone PpiD</fullName>
    </recommendedName>
    <alternativeName>
        <fullName evidence="10">Periplasmic folding chaperone</fullName>
    </alternativeName>
</protein>
<evidence type="ECO:0000256" key="3">
    <source>
        <dbReference type="ARBA" id="ARBA00022519"/>
    </source>
</evidence>
<dbReference type="EMBL" id="PDDX01000001">
    <property type="protein sequence ID" value="PHI31610.1"/>
    <property type="molecule type" value="Genomic_DNA"/>
</dbReference>
<dbReference type="SUPFAM" id="SSF54534">
    <property type="entry name" value="FKBP-like"/>
    <property type="match status" value="1"/>
</dbReference>
<evidence type="ECO:0000256" key="1">
    <source>
        <dbReference type="ARBA" id="ARBA00004382"/>
    </source>
</evidence>
<keyword evidence="6 12" id="KW-0472">Membrane</keyword>
<evidence type="ECO:0000259" key="13">
    <source>
        <dbReference type="PROSITE" id="PS50198"/>
    </source>
</evidence>
<evidence type="ECO:0000256" key="10">
    <source>
        <dbReference type="ARBA" id="ARBA00042775"/>
    </source>
</evidence>
<dbReference type="InterPro" id="IPR027304">
    <property type="entry name" value="Trigger_fact/SurA_dom_sf"/>
</dbReference>
<feature type="domain" description="PpiC" evidence="13">
    <location>
        <begin position="270"/>
        <end position="359"/>
    </location>
</feature>
<dbReference type="Pfam" id="PF13145">
    <property type="entry name" value="Rotamase_2"/>
    <property type="match status" value="1"/>
</dbReference>
<evidence type="ECO:0000256" key="9">
    <source>
        <dbReference type="ARBA" id="ARBA00040743"/>
    </source>
</evidence>
<dbReference type="Proteomes" id="UP000373449">
    <property type="component" value="Unassembled WGS sequence"/>
</dbReference>
<proteinExistence type="inferred from homology"/>
<reference evidence="16" key="2">
    <citation type="submission" date="2017-09" db="EMBL/GenBank/DDBJ databases">
        <title>FDA dAtabase for Regulatory Grade micrObial Sequences (FDA-ARGOS): Supporting development and validation of Infectious Disease Dx tests.</title>
        <authorList>
            <person name="Minogue T."/>
            <person name="Wolcott M."/>
            <person name="Wasieloski L."/>
            <person name="Aguilar W."/>
            <person name="Moore D."/>
            <person name="Tallon L."/>
            <person name="Sadzewicz L."/>
            <person name="Ott S."/>
            <person name="Zhao X."/>
            <person name="Nagaraj S."/>
            <person name="Vavikolanu K."/>
            <person name="Aluvathingal J."/>
            <person name="Nadendla S."/>
            <person name="Sichtig H."/>
        </authorList>
    </citation>
    <scope>NUCLEOTIDE SEQUENCE [LARGE SCALE GENOMIC DNA]</scope>
    <source>
        <strain evidence="16">FDAARGOS_387</strain>
    </source>
</reference>
<evidence type="ECO:0000256" key="6">
    <source>
        <dbReference type="ARBA" id="ARBA00023136"/>
    </source>
</evidence>
<evidence type="ECO:0000313" key="15">
    <source>
        <dbReference type="EMBL" id="VFS52204.1"/>
    </source>
</evidence>
<keyword evidence="2" id="KW-1003">Cell membrane</keyword>
<dbReference type="PROSITE" id="PS50198">
    <property type="entry name" value="PPIC_PPIASE_2"/>
    <property type="match status" value="1"/>
</dbReference>
<name>A0A2C6C5J0_9GAMM</name>
<evidence type="ECO:0000313" key="16">
    <source>
        <dbReference type="Proteomes" id="UP000224974"/>
    </source>
</evidence>
<dbReference type="InterPro" id="IPR000297">
    <property type="entry name" value="PPIase_PpiC"/>
</dbReference>
<evidence type="ECO:0000256" key="11">
    <source>
        <dbReference type="PROSITE-ProRule" id="PRU00278"/>
    </source>
</evidence>
<dbReference type="Pfam" id="PF13624">
    <property type="entry name" value="SurA_N_3"/>
    <property type="match status" value="1"/>
</dbReference>
<dbReference type="RefSeq" id="WP_029094963.1">
    <property type="nucleotide sequence ID" value="NZ_BRLG01000005.1"/>
</dbReference>
<dbReference type="STRING" id="1111728.GCA_000427805_02251"/>
<dbReference type="PANTHER" id="PTHR47529">
    <property type="entry name" value="PEPTIDYL-PROLYL CIS-TRANS ISOMERASE D"/>
    <property type="match status" value="1"/>
</dbReference>
<evidence type="ECO:0000313" key="17">
    <source>
        <dbReference type="Proteomes" id="UP000373449"/>
    </source>
</evidence>
<dbReference type="GO" id="GO:0003755">
    <property type="term" value="F:peptidyl-prolyl cis-trans isomerase activity"/>
    <property type="evidence" value="ECO:0007669"/>
    <property type="project" value="UniProtKB-KW"/>
</dbReference>
<comment type="subcellular location">
    <subcellularLocation>
        <location evidence="1">Cell inner membrane</location>
        <topology evidence="1">Single-pass type II membrane protein</topology>
        <orientation evidence="1">Periplasmic side</orientation>
    </subcellularLocation>
</comment>
<keyword evidence="11 14" id="KW-0413">Isomerase</keyword>
<dbReference type="InterPro" id="IPR046357">
    <property type="entry name" value="PPIase_dom_sf"/>
</dbReference>
<evidence type="ECO:0000256" key="5">
    <source>
        <dbReference type="ARBA" id="ARBA00022989"/>
    </source>
</evidence>
<reference evidence="14" key="1">
    <citation type="submission" date="2017-09" db="EMBL/GenBank/DDBJ databases">
        <title>FDA dAtabase for Regulatory Grade micrObial Sequences (FDA-ARGOS): Supporting development and validation of Infectious Disease Dx tests.</title>
        <authorList>
            <person name="Minogue T."/>
            <person name="Wolcott M."/>
            <person name="Wasieloski L."/>
            <person name="Aguilar W."/>
            <person name="Moore D."/>
            <person name="Tallon L.J."/>
            <person name="Sadzewicz L."/>
            <person name="Ott S."/>
            <person name="Zhao X."/>
            <person name="Nagaraj S."/>
            <person name="Vavikolanu K."/>
            <person name="Aluvathingal J."/>
            <person name="Nadendla S."/>
            <person name="Sichtig H."/>
        </authorList>
    </citation>
    <scope>NUCLEOTIDE SEQUENCE</scope>
    <source>
        <strain evidence="14">FDAARGOS_387</strain>
    </source>
</reference>
<dbReference type="AlphaFoldDB" id="A0A2C6C5J0"/>
<dbReference type="OrthoDB" id="9812372at2"/>
<evidence type="ECO:0000256" key="2">
    <source>
        <dbReference type="ARBA" id="ARBA00022475"/>
    </source>
</evidence>
<dbReference type="InterPro" id="IPR023058">
    <property type="entry name" value="PPIase_PpiC_CS"/>
</dbReference>
<keyword evidence="16" id="KW-1185">Reference proteome</keyword>
<gene>
    <name evidence="15" type="primary">ppiD</name>
    <name evidence="14" type="ORF">CRN84_20870</name>
    <name evidence="15" type="ORF">NCTC12282_05716</name>
</gene>
<evidence type="ECO:0000256" key="8">
    <source>
        <dbReference type="ARBA" id="ARBA00038408"/>
    </source>
</evidence>
<dbReference type="NCBIfam" id="NF008054">
    <property type="entry name" value="PRK10788.1"/>
    <property type="match status" value="1"/>
</dbReference>
<feature type="transmembrane region" description="Helical" evidence="12">
    <location>
        <begin position="12"/>
        <end position="34"/>
    </location>
</feature>
<keyword evidence="5 12" id="KW-1133">Transmembrane helix</keyword>
<dbReference type="PANTHER" id="PTHR47529:SF1">
    <property type="entry name" value="PERIPLASMIC CHAPERONE PPID"/>
    <property type="match status" value="1"/>
</dbReference>
<keyword evidence="7" id="KW-0143">Chaperone</keyword>
<keyword evidence="4 12" id="KW-0812">Transmembrane</keyword>
<dbReference type="Gene3D" id="1.10.4030.10">
    <property type="entry name" value="Porin chaperone SurA, peptide-binding domain"/>
    <property type="match status" value="1"/>
</dbReference>